<feature type="region of interest" description="Disordered" evidence="1">
    <location>
        <begin position="1"/>
        <end position="27"/>
    </location>
</feature>
<dbReference type="OrthoDB" id="18110at2759"/>
<sequence length="258" mass="27516">MTSALASRSGSNDRLAVAPGADEDTSSNTSRRIFRFIPVSDGVTKVNLIAFLLGSMFAICFAVFLNAAQAFVLSDIIGIGEGKGEISGSLSLYDEIVSIIAAAFWEYNKQGNKRHDGVERTHDDERAAHPPGVEEGAAQLARYHNAHTADQAVHACNAAANFYRHVVTTSQAQTGNNHANLAQTDQAHPQIVDTSSRAAAQTKGKAADQAKDATDHDSDAASEAIRQPAKKWCTKQSAHLCHARKRTGSGECGPFVIM</sequence>
<keyword evidence="2" id="KW-1133">Transmembrane helix</keyword>
<feature type="compositionally biased region" description="Polar residues" evidence="1">
    <location>
        <begin position="1"/>
        <end position="12"/>
    </location>
</feature>
<dbReference type="AlphaFoldDB" id="A0A4P9XLA6"/>
<proteinExistence type="predicted"/>
<dbReference type="PANTHER" id="PTHR23524">
    <property type="entry name" value="TRANSPORTER, PUTATIVE (AFU_ORTHOLOGUE AFUA_8G04850)-RELATED"/>
    <property type="match status" value="1"/>
</dbReference>
<gene>
    <name evidence="3" type="ORF">THASP1DRAFT_25137</name>
</gene>
<dbReference type="PANTHER" id="PTHR23524:SF1">
    <property type="entry name" value="MRH DOMAIN-CONTAINING PROTEIN-RELATED"/>
    <property type="match status" value="1"/>
</dbReference>
<evidence type="ECO:0000313" key="4">
    <source>
        <dbReference type="Proteomes" id="UP000271241"/>
    </source>
</evidence>
<keyword evidence="4" id="KW-1185">Reference proteome</keyword>
<keyword evidence="2" id="KW-0812">Transmembrane</keyword>
<evidence type="ECO:0000313" key="3">
    <source>
        <dbReference type="EMBL" id="RKP06576.1"/>
    </source>
</evidence>
<dbReference type="Proteomes" id="UP000271241">
    <property type="component" value="Unassembled WGS sequence"/>
</dbReference>
<feature type="compositionally biased region" description="Basic and acidic residues" evidence="1">
    <location>
        <begin position="205"/>
        <end position="219"/>
    </location>
</feature>
<evidence type="ECO:0000256" key="1">
    <source>
        <dbReference type="SAM" id="MobiDB-lite"/>
    </source>
</evidence>
<feature type="transmembrane region" description="Helical" evidence="2">
    <location>
        <begin position="48"/>
        <end position="73"/>
    </location>
</feature>
<feature type="region of interest" description="Disordered" evidence="1">
    <location>
        <begin position="190"/>
        <end position="223"/>
    </location>
</feature>
<reference evidence="4" key="1">
    <citation type="journal article" date="2018" name="Nat. Microbiol.">
        <title>Leveraging single-cell genomics to expand the fungal tree of life.</title>
        <authorList>
            <person name="Ahrendt S.R."/>
            <person name="Quandt C.A."/>
            <person name="Ciobanu D."/>
            <person name="Clum A."/>
            <person name="Salamov A."/>
            <person name="Andreopoulos B."/>
            <person name="Cheng J.F."/>
            <person name="Woyke T."/>
            <person name="Pelin A."/>
            <person name="Henrissat B."/>
            <person name="Reynolds N.K."/>
            <person name="Benny G.L."/>
            <person name="Smith M.E."/>
            <person name="James T.Y."/>
            <person name="Grigoriev I.V."/>
        </authorList>
    </citation>
    <scope>NUCLEOTIDE SEQUENCE [LARGE SCALE GENOMIC DNA]</scope>
    <source>
        <strain evidence="4">RSA 1356</strain>
    </source>
</reference>
<protein>
    <submittedName>
        <fullName evidence="3">Uncharacterized protein</fullName>
    </submittedName>
</protein>
<accession>A0A4P9XLA6</accession>
<feature type="compositionally biased region" description="Polar residues" evidence="1">
    <location>
        <begin position="190"/>
        <end position="199"/>
    </location>
</feature>
<organism evidence="3 4">
    <name type="scientific">Thamnocephalis sphaerospora</name>
    <dbReference type="NCBI Taxonomy" id="78915"/>
    <lineage>
        <taxon>Eukaryota</taxon>
        <taxon>Fungi</taxon>
        <taxon>Fungi incertae sedis</taxon>
        <taxon>Zoopagomycota</taxon>
        <taxon>Zoopagomycotina</taxon>
        <taxon>Zoopagomycetes</taxon>
        <taxon>Zoopagales</taxon>
        <taxon>Sigmoideomycetaceae</taxon>
        <taxon>Thamnocephalis</taxon>
    </lineage>
</organism>
<dbReference type="STRING" id="78915.A0A4P9XLA6"/>
<feature type="non-terminal residue" evidence="3">
    <location>
        <position position="258"/>
    </location>
</feature>
<name>A0A4P9XLA6_9FUNG</name>
<evidence type="ECO:0000256" key="2">
    <source>
        <dbReference type="SAM" id="Phobius"/>
    </source>
</evidence>
<keyword evidence="2" id="KW-0472">Membrane</keyword>
<dbReference type="EMBL" id="KZ992857">
    <property type="protein sequence ID" value="RKP06576.1"/>
    <property type="molecule type" value="Genomic_DNA"/>
</dbReference>